<dbReference type="EMBL" id="JAGDEL010000018">
    <property type="protein sequence ID" value="MBO1514004.1"/>
    <property type="molecule type" value="Genomic_DNA"/>
</dbReference>
<evidence type="ECO:0000313" key="1">
    <source>
        <dbReference type="EMBL" id="MBO1514004.1"/>
    </source>
</evidence>
<protein>
    <submittedName>
        <fullName evidence="1">DNA-binding protein</fullName>
    </submittedName>
</protein>
<dbReference type="GO" id="GO:0003677">
    <property type="term" value="F:DNA binding"/>
    <property type="evidence" value="ECO:0007669"/>
    <property type="project" value="UniProtKB-KW"/>
</dbReference>
<proteinExistence type="predicted"/>
<keyword evidence="1" id="KW-0238">DNA-binding</keyword>
<name>A0ABS3N6U9_9BACI</name>
<organism evidence="1 2">
    <name type="scientific">Metabacillus bambusae</name>
    <dbReference type="NCBI Taxonomy" id="2795218"/>
    <lineage>
        <taxon>Bacteria</taxon>
        <taxon>Bacillati</taxon>
        <taxon>Bacillota</taxon>
        <taxon>Bacilli</taxon>
        <taxon>Bacillales</taxon>
        <taxon>Bacillaceae</taxon>
        <taxon>Metabacillus</taxon>
    </lineage>
</organism>
<sequence>MTRRKWTEEEIDFLKDNVGNMKLATLSKKLNRTEGSIQNKLKRLSIFNTKAQTGYLTTYELANLLQKDPKSVRGWITKHGLKSTIKTTHSSRQFSFIHPEDFWKWAESHKEKVDFSKIERQSILPEPAWVEKERKRENPTTYRVWSIKEEKQLKMMLTDGYSIKEVARKLNRSPISVQRKYERI</sequence>
<evidence type="ECO:0000313" key="2">
    <source>
        <dbReference type="Proteomes" id="UP000663981"/>
    </source>
</evidence>
<keyword evidence="2" id="KW-1185">Reference proteome</keyword>
<comment type="caution">
    <text evidence="1">The sequence shown here is derived from an EMBL/GenBank/DDBJ whole genome shotgun (WGS) entry which is preliminary data.</text>
</comment>
<accession>A0ABS3N6U9</accession>
<gene>
    <name evidence="1" type="ORF">I7822_20495</name>
</gene>
<reference evidence="1 2" key="1">
    <citation type="submission" date="2021-03" db="EMBL/GenBank/DDBJ databases">
        <title>Whole genome sequence of Metabacillus bambusae BG109.</title>
        <authorList>
            <person name="Jeong J.W."/>
        </authorList>
    </citation>
    <scope>NUCLEOTIDE SEQUENCE [LARGE SCALE GENOMIC DNA]</scope>
    <source>
        <strain evidence="1 2">BG109</strain>
    </source>
</reference>
<dbReference type="RefSeq" id="WP_207980932.1">
    <property type="nucleotide sequence ID" value="NZ_JAGDEL010000018.1"/>
</dbReference>
<dbReference type="Proteomes" id="UP000663981">
    <property type="component" value="Unassembled WGS sequence"/>
</dbReference>